<dbReference type="Proteomes" id="UP000613452">
    <property type="component" value="Unassembled WGS sequence"/>
</dbReference>
<accession>A0A0G8DBC7</accession>
<dbReference type="GeneID" id="45022735"/>
<protein>
    <submittedName>
        <fullName evidence="1">Sporulation protein</fullName>
    </submittedName>
    <submittedName>
        <fullName evidence="2">YrzI family small protein</fullName>
    </submittedName>
</protein>
<gene>
    <name evidence="1" type="ORF">AT274_21965</name>
    <name evidence="2" type="ORF">JCR31_14305</name>
    <name evidence="3" type="ORF">OK229_24100</name>
</gene>
<name>A0A0G8DBC7_BACCE</name>
<dbReference type="InterPro" id="IPR012655">
    <property type="entry name" value="YrzI"/>
</dbReference>
<sequence length="46" mass="5717">MKFHLFSLIITIQKKSLSEAELKQEQQYKKIMDEIRDRRTKYYSHL</sequence>
<dbReference type="Pfam" id="PF09501">
    <property type="entry name" value="Bac_small_YrzI"/>
    <property type="match status" value="1"/>
</dbReference>
<proteinExistence type="predicted"/>
<dbReference type="EMBL" id="JAEFBZ010000001">
    <property type="protein sequence ID" value="MBK1609080.1"/>
    <property type="molecule type" value="Genomic_DNA"/>
</dbReference>
<dbReference type="RefSeq" id="WP_000668508.1">
    <property type="nucleotide sequence ID" value="NZ_AP022857.1"/>
</dbReference>
<reference evidence="2 5" key="2">
    <citation type="submission" date="2020-12" db="EMBL/GenBank/DDBJ databases">
        <title>Genome assembly for a thermostable protease producing Bacillus cereus MAKP1 strain isolated from chicken gut.</title>
        <authorList>
            <person name="Malaviya A."/>
        </authorList>
    </citation>
    <scope>NUCLEOTIDE SEQUENCE [LARGE SCALE GENOMIC DNA]</scope>
    <source>
        <strain evidence="2 5">MAKP1</strain>
    </source>
</reference>
<dbReference type="PATRIC" id="fig|1396.432.peg.1969"/>
<evidence type="ECO:0000313" key="1">
    <source>
        <dbReference type="EMBL" id="KXX93636.1"/>
    </source>
</evidence>
<dbReference type="EMBL" id="CP109872">
    <property type="protein sequence ID" value="UYW68783.1"/>
    <property type="molecule type" value="Genomic_DNA"/>
</dbReference>
<reference evidence="1 4" key="1">
    <citation type="submission" date="2015-12" db="EMBL/GenBank/DDBJ databases">
        <title>Bacillus cereus Group isolate.</title>
        <authorList>
            <person name="Kovac J."/>
        </authorList>
    </citation>
    <scope>NUCLEOTIDE SEQUENCE [LARGE SCALE GENOMIC DNA]</scope>
    <source>
        <strain evidence="1 4">FSL W8-0275</strain>
    </source>
</reference>
<evidence type="ECO:0000313" key="5">
    <source>
        <dbReference type="Proteomes" id="UP000613452"/>
    </source>
</evidence>
<evidence type="ECO:0000313" key="2">
    <source>
        <dbReference type="EMBL" id="MBK1609080.1"/>
    </source>
</evidence>
<dbReference type="Proteomes" id="UP000075591">
    <property type="component" value="Unassembled WGS sequence"/>
</dbReference>
<evidence type="ECO:0000313" key="4">
    <source>
        <dbReference type="Proteomes" id="UP000075591"/>
    </source>
</evidence>
<dbReference type="Proteomes" id="UP001163707">
    <property type="component" value="Chromosome"/>
</dbReference>
<evidence type="ECO:0000313" key="3">
    <source>
        <dbReference type="EMBL" id="UYW68783.1"/>
    </source>
</evidence>
<organism evidence="1 4">
    <name type="scientific">Bacillus cereus</name>
    <dbReference type="NCBI Taxonomy" id="1396"/>
    <lineage>
        <taxon>Bacteria</taxon>
        <taxon>Bacillati</taxon>
        <taxon>Bacillota</taxon>
        <taxon>Bacilli</taxon>
        <taxon>Bacillales</taxon>
        <taxon>Bacillaceae</taxon>
        <taxon>Bacillus</taxon>
        <taxon>Bacillus cereus group</taxon>
    </lineage>
</organism>
<dbReference type="AlphaFoldDB" id="A0A0G8DBC7"/>
<dbReference type="NCBIfam" id="TIGR02413">
    <property type="entry name" value="Bac_small_yrzI"/>
    <property type="match status" value="1"/>
</dbReference>
<reference evidence="3" key="3">
    <citation type="submission" date="2023-02" db="EMBL/GenBank/DDBJ databases">
        <title>Complete Genome Sequence of Bacillus cereus sensu lato isolate BC38B from pepper closely related to the Bacillus anthracis clade.</title>
        <authorList>
            <person name="Abdelli M."/>
            <person name="Cerar Kisek T."/>
            <person name="Falaise C."/>
            <person name="Cumont A."/>
            <person name="Giraud M."/>
            <person name="Chatoux J."/>
            <person name="Rogee S."/>
            <person name="Dadvisard M."/>
            <person name="Larigauderie G."/>
            <person name="Raynaud F."/>
            <person name="Godic Torkar K."/>
            <person name="Ramisse V."/>
        </authorList>
    </citation>
    <scope>NUCLEOTIDE SEQUENCE</scope>
    <source>
        <strain evidence="3">BC38B</strain>
    </source>
</reference>
<dbReference type="EMBL" id="LOMT01000107">
    <property type="protein sequence ID" value="KXX93636.1"/>
    <property type="molecule type" value="Genomic_DNA"/>
</dbReference>